<protein>
    <submittedName>
        <fullName evidence="3">DUF1554 domain-containing protein</fullName>
    </submittedName>
</protein>
<proteinExistence type="predicted"/>
<dbReference type="InterPro" id="IPR016187">
    <property type="entry name" value="CTDL_fold"/>
</dbReference>
<keyword evidence="1" id="KW-1133">Transmembrane helix</keyword>
<dbReference type="SUPFAM" id="SSF56436">
    <property type="entry name" value="C-type lectin-like"/>
    <property type="match status" value="1"/>
</dbReference>
<gene>
    <name evidence="3" type="ORF">EHQ58_18190</name>
</gene>
<dbReference type="Proteomes" id="UP000297693">
    <property type="component" value="Unassembled WGS sequence"/>
</dbReference>
<feature type="domain" description="DUF1554" evidence="2">
    <location>
        <begin position="236"/>
        <end position="355"/>
    </location>
</feature>
<organism evidence="3 4">
    <name type="scientific">Leptospira ognonensis</name>
    <dbReference type="NCBI Taxonomy" id="2484945"/>
    <lineage>
        <taxon>Bacteria</taxon>
        <taxon>Pseudomonadati</taxon>
        <taxon>Spirochaetota</taxon>
        <taxon>Spirochaetia</taxon>
        <taxon>Leptospirales</taxon>
        <taxon>Leptospiraceae</taxon>
        <taxon>Leptospira</taxon>
    </lineage>
</organism>
<evidence type="ECO:0000259" key="2">
    <source>
        <dbReference type="Pfam" id="PF07588"/>
    </source>
</evidence>
<evidence type="ECO:0000256" key="1">
    <source>
        <dbReference type="SAM" id="Phobius"/>
    </source>
</evidence>
<evidence type="ECO:0000313" key="4">
    <source>
        <dbReference type="Proteomes" id="UP000297693"/>
    </source>
</evidence>
<dbReference type="AlphaFoldDB" id="A0A4R9JVB3"/>
<comment type="caution">
    <text evidence="3">The sequence shown here is derived from an EMBL/GenBank/DDBJ whole genome shotgun (WGS) entry which is preliminary data.</text>
</comment>
<dbReference type="EMBL" id="RQGD01000047">
    <property type="protein sequence ID" value="TGL55859.1"/>
    <property type="molecule type" value="Genomic_DNA"/>
</dbReference>
<keyword evidence="1" id="KW-0472">Membrane</keyword>
<dbReference type="Pfam" id="PF07588">
    <property type="entry name" value="DUF1554"/>
    <property type="match status" value="1"/>
</dbReference>
<dbReference type="InterPro" id="IPR016186">
    <property type="entry name" value="C-type_lectin-like/link_sf"/>
</dbReference>
<dbReference type="OrthoDB" id="345734at2"/>
<keyword evidence="4" id="KW-1185">Reference proteome</keyword>
<reference evidence="3" key="1">
    <citation type="journal article" date="2019" name="PLoS Negl. Trop. Dis.">
        <title>Revisiting the worldwide diversity of Leptospira species in the environment.</title>
        <authorList>
            <person name="Vincent A.T."/>
            <person name="Schiettekatte O."/>
            <person name="Bourhy P."/>
            <person name="Veyrier F.J."/>
            <person name="Picardeau M."/>
        </authorList>
    </citation>
    <scope>NUCLEOTIDE SEQUENCE [LARGE SCALE GENOMIC DNA]</scope>
    <source>
        <strain evidence="3">201702476</strain>
    </source>
</reference>
<keyword evidence="1" id="KW-0812">Transmembrane</keyword>
<feature type="transmembrane region" description="Helical" evidence="1">
    <location>
        <begin position="38"/>
        <end position="56"/>
    </location>
</feature>
<dbReference type="InterPro" id="IPR011448">
    <property type="entry name" value="DUF1554"/>
</dbReference>
<name>A0A4R9JVB3_9LEPT</name>
<dbReference type="Gene3D" id="3.10.100.10">
    <property type="entry name" value="Mannose-Binding Protein A, subunit A"/>
    <property type="match status" value="1"/>
</dbReference>
<feature type="transmembrane region" description="Helical" evidence="1">
    <location>
        <begin position="12"/>
        <end position="31"/>
    </location>
</feature>
<accession>A0A4R9JVB3</accession>
<evidence type="ECO:0000313" key="3">
    <source>
        <dbReference type="EMBL" id="TGL55859.1"/>
    </source>
</evidence>
<sequence length="389" mass="41118">MYMMDDDRVQVVQILQIIIYFRVLFINHGIIRVWNLNLNHFAILLFIFSFCLSFTSCKPALASNSCDTTSQKYLILQFLLSAINPNMTLCGAPRPTTQTIITKPSDETGATSVPVSSGVTVSAPSLGFTLKNGGLDSVTLKLTKEPNAAVTLPLGVSPSSQATVAPSSLSFTSANWNIPQTVTVTGLDDVNYGVSANFILTFGPSVSSDTSFNGLSGSSTAITNRDYRKLIFVSNLTQGNLGGISGADSLCNSDSNKPVNTGSYKALIVHPGVRVASVTANTGDGQIDWVLLPNQLYTRSTGLPIMTTNAASIYLFGPNLANSVYTAGDAIWTGFSAANDWTADGGCTGWTVTGGNGPYSVGNSVTFQSLLFGGSIVCTNNGRLYCVQQ</sequence>